<feature type="domain" description="3-keto-alpha-glucoside-1,2-lyase/3-keto-2-hydroxy-glucal hydratase" evidence="3">
    <location>
        <begin position="87"/>
        <end position="284"/>
    </location>
</feature>
<dbReference type="InterPro" id="IPR010496">
    <property type="entry name" value="AL/BT2_dom"/>
</dbReference>
<organism evidence="4">
    <name type="scientific">Solibacter usitatus (strain Ellin6076)</name>
    <dbReference type="NCBI Taxonomy" id="234267"/>
    <lineage>
        <taxon>Bacteria</taxon>
        <taxon>Pseudomonadati</taxon>
        <taxon>Acidobacteriota</taxon>
        <taxon>Terriglobia</taxon>
        <taxon>Bryobacterales</taxon>
        <taxon>Solibacteraceae</taxon>
        <taxon>Candidatus Solibacter</taxon>
    </lineage>
</organism>
<protein>
    <recommendedName>
        <fullName evidence="3">3-keto-alpha-glucoside-1,2-lyase/3-keto-2-hydroxy-glucal hydratase domain-containing protein</fullName>
    </recommendedName>
</protein>
<dbReference type="InParanoid" id="Q026J8"/>
<accession>Q026J8</accession>
<evidence type="ECO:0000256" key="2">
    <source>
        <dbReference type="SAM" id="SignalP"/>
    </source>
</evidence>
<reference evidence="4" key="1">
    <citation type="submission" date="2006-10" db="EMBL/GenBank/DDBJ databases">
        <title>Complete sequence of Solibacter usitatus Ellin6076.</title>
        <authorList>
            <consortium name="US DOE Joint Genome Institute"/>
            <person name="Copeland A."/>
            <person name="Lucas S."/>
            <person name="Lapidus A."/>
            <person name="Barry K."/>
            <person name="Detter J.C."/>
            <person name="Glavina del Rio T."/>
            <person name="Hammon N."/>
            <person name="Israni S."/>
            <person name="Dalin E."/>
            <person name="Tice H."/>
            <person name="Pitluck S."/>
            <person name="Thompson L.S."/>
            <person name="Brettin T."/>
            <person name="Bruce D."/>
            <person name="Han C."/>
            <person name="Tapia R."/>
            <person name="Gilna P."/>
            <person name="Schmutz J."/>
            <person name="Larimer F."/>
            <person name="Land M."/>
            <person name="Hauser L."/>
            <person name="Kyrpides N."/>
            <person name="Mikhailova N."/>
            <person name="Janssen P.H."/>
            <person name="Kuske C.R."/>
            <person name="Richardson P."/>
        </authorList>
    </citation>
    <scope>NUCLEOTIDE SEQUENCE</scope>
    <source>
        <strain evidence="4">Ellin6076</strain>
    </source>
</reference>
<dbReference type="GO" id="GO:0016787">
    <property type="term" value="F:hydrolase activity"/>
    <property type="evidence" value="ECO:0007669"/>
    <property type="project" value="InterPro"/>
</dbReference>
<evidence type="ECO:0000256" key="1">
    <source>
        <dbReference type="SAM" id="MobiDB-lite"/>
    </source>
</evidence>
<feature type="region of interest" description="Disordered" evidence="1">
    <location>
        <begin position="22"/>
        <end position="60"/>
    </location>
</feature>
<dbReference type="KEGG" id="sus:Acid_2081"/>
<proteinExistence type="predicted"/>
<dbReference type="AlphaFoldDB" id="Q026J8"/>
<name>Q026J8_SOLUE</name>
<gene>
    <name evidence="4" type="ordered locus">Acid_2081</name>
</gene>
<dbReference type="OrthoDB" id="176168at2"/>
<evidence type="ECO:0000259" key="3">
    <source>
        <dbReference type="Pfam" id="PF06439"/>
    </source>
</evidence>
<dbReference type="Pfam" id="PF06439">
    <property type="entry name" value="3keto-disac_hyd"/>
    <property type="match status" value="1"/>
</dbReference>
<feature type="signal peptide" evidence="2">
    <location>
        <begin position="1"/>
        <end position="23"/>
    </location>
</feature>
<evidence type="ECO:0000313" key="4">
    <source>
        <dbReference type="EMBL" id="ABJ83071.1"/>
    </source>
</evidence>
<keyword evidence="2" id="KW-0732">Signal</keyword>
<feature type="chain" id="PRO_5004163103" description="3-keto-alpha-glucoside-1,2-lyase/3-keto-2-hydroxy-glucal hydratase domain-containing protein" evidence="2">
    <location>
        <begin position="24"/>
        <end position="298"/>
    </location>
</feature>
<dbReference type="STRING" id="234267.Acid_2081"/>
<dbReference type="EMBL" id="CP000473">
    <property type="protein sequence ID" value="ABJ83071.1"/>
    <property type="molecule type" value="Genomic_DNA"/>
</dbReference>
<sequence precursor="true">MHTRRKFGSKVLAAGMAAIPAIAQKSAAPPGQKAGGRSFETPEEYEKHPEGSPIPGQKWKVHDLQRPLPPKVTPALPISSPAPPADAIVLFNGKDLSQWVSRQRGGAQTEANWKVENGYVEMVPQSGSIATREKFGDCQLHVEWTTLPPSDPSRHGQGRGNGGVVLMERYEIQVLSGYDNPTYSDGTAGALYGLYPPMVNPTRPEGEWNSFDVFFESPRFQGSTVVKPAYVTLIFNGLLAHHRVELLGSTSTLPLAKYQPHAAEESLVLQGHTGPTRYRNIWIRRLKGYDTGTEYFKP</sequence>
<dbReference type="HOGENOM" id="CLU_067540_0_0_0"/>
<dbReference type="Gene3D" id="2.60.120.560">
    <property type="entry name" value="Exo-inulinase, domain 1"/>
    <property type="match status" value="1"/>
</dbReference>
<dbReference type="eggNOG" id="COG3291">
    <property type="taxonomic scope" value="Bacteria"/>
</dbReference>